<name>A0ABT5IL71_9CAUL</name>
<dbReference type="InterPro" id="IPR025405">
    <property type="entry name" value="DUF4131"/>
</dbReference>
<gene>
    <name evidence="3" type="ORF">PQU94_17255</name>
</gene>
<protein>
    <submittedName>
        <fullName evidence="3">DUF4131 domain-containing protein</fullName>
    </submittedName>
</protein>
<sequence length="222" mass="23709">MPVAPGVGCAAYLSLRFEPPWLWVVGAIMIAGGLYALALGAYSEKYATLFGVKHATQIRFEQEGRRAIRTFCLLLLMVALGVGLCKLRTHRVAAPVLAASQMEVTLEAVIVDIVGTDTSEPRLLLAPLRLSGVAPEQTPIRVRLSLRALPPDLAPGQAISVFAILHPPAGPSLRGGMIMRARPGPMGSVPSDSRRAASGPWRRHPCRRGCNGSWRSITCAGT</sequence>
<organism evidence="3 4">
    <name type="scientific">Asticcacaulis currens</name>
    <dbReference type="NCBI Taxonomy" id="2984210"/>
    <lineage>
        <taxon>Bacteria</taxon>
        <taxon>Pseudomonadati</taxon>
        <taxon>Pseudomonadota</taxon>
        <taxon>Alphaproteobacteria</taxon>
        <taxon>Caulobacterales</taxon>
        <taxon>Caulobacteraceae</taxon>
        <taxon>Asticcacaulis</taxon>
    </lineage>
</organism>
<feature type="transmembrane region" description="Helical" evidence="1">
    <location>
        <begin position="67"/>
        <end position="84"/>
    </location>
</feature>
<dbReference type="EMBL" id="JAQQKW010000014">
    <property type="protein sequence ID" value="MDC7696026.1"/>
    <property type="molecule type" value="Genomic_DNA"/>
</dbReference>
<accession>A0ABT5IL71</accession>
<evidence type="ECO:0000259" key="2">
    <source>
        <dbReference type="Pfam" id="PF13567"/>
    </source>
</evidence>
<keyword evidence="4" id="KW-1185">Reference proteome</keyword>
<evidence type="ECO:0000313" key="4">
    <source>
        <dbReference type="Proteomes" id="UP001216595"/>
    </source>
</evidence>
<feature type="domain" description="DUF4131" evidence="2">
    <location>
        <begin position="20"/>
        <end position="176"/>
    </location>
</feature>
<keyword evidence="1" id="KW-0812">Transmembrane</keyword>
<dbReference type="Pfam" id="PF13567">
    <property type="entry name" value="DUF4131"/>
    <property type="match status" value="1"/>
</dbReference>
<dbReference type="RefSeq" id="WP_272742663.1">
    <property type="nucleotide sequence ID" value="NZ_JAQQKW010000014.1"/>
</dbReference>
<keyword evidence="1" id="KW-0472">Membrane</keyword>
<comment type="caution">
    <text evidence="3">The sequence shown here is derived from an EMBL/GenBank/DDBJ whole genome shotgun (WGS) entry which is preliminary data.</text>
</comment>
<evidence type="ECO:0000313" key="3">
    <source>
        <dbReference type="EMBL" id="MDC7696026.1"/>
    </source>
</evidence>
<reference evidence="3 4" key="1">
    <citation type="submission" date="2023-01" db="EMBL/GenBank/DDBJ databases">
        <title>Novel species of the genus Asticcacaulis isolated from rivers.</title>
        <authorList>
            <person name="Lu H."/>
        </authorList>
    </citation>
    <scope>NUCLEOTIDE SEQUENCE [LARGE SCALE GENOMIC DNA]</scope>
    <source>
        <strain evidence="3 4">DXS10W</strain>
    </source>
</reference>
<keyword evidence="1" id="KW-1133">Transmembrane helix</keyword>
<dbReference type="Proteomes" id="UP001216595">
    <property type="component" value="Unassembled WGS sequence"/>
</dbReference>
<evidence type="ECO:0000256" key="1">
    <source>
        <dbReference type="SAM" id="Phobius"/>
    </source>
</evidence>
<proteinExistence type="predicted"/>
<feature type="transmembrane region" description="Helical" evidence="1">
    <location>
        <begin position="21"/>
        <end position="42"/>
    </location>
</feature>